<proteinExistence type="predicted"/>
<evidence type="ECO:0000313" key="2">
    <source>
        <dbReference type="Proteomes" id="UP001281410"/>
    </source>
</evidence>
<keyword evidence="2" id="KW-1185">Reference proteome</keyword>
<dbReference type="Proteomes" id="UP001281410">
    <property type="component" value="Unassembled WGS sequence"/>
</dbReference>
<sequence>MKIFGWNAQGLGSSRAFNTLRYHKQETRAEMVFLMVTRCIQENMEILRVKLGYTGKLVVDSVGKSGGLYLMWDSSIDVVLMSYSQGHIDVRIHDENNRNWRFTGFYGHPEQAQRTNS</sequence>
<dbReference type="EMBL" id="JANJYJ010000001">
    <property type="protein sequence ID" value="KAK3228833.1"/>
    <property type="molecule type" value="Genomic_DNA"/>
</dbReference>
<reference evidence="1" key="1">
    <citation type="journal article" date="2023" name="Plant J.">
        <title>Genome sequences and population genomics provide insights into the demographic history, inbreeding, and mutation load of two 'living fossil' tree species of Dipteronia.</title>
        <authorList>
            <person name="Feng Y."/>
            <person name="Comes H.P."/>
            <person name="Chen J."/>
            <person name="Zhu S."/>
            <person name="Lu R."/>
            <person name="Zhang X."/>
            <person name="Li P."/>
            <person name="Qiu J."/>
            <person name="Olsen K.M."/>
            <person name="Qiu Y."/>
        </authorList>
    </citation>
    <scope>NUCLEOTIDE SEQUENCE</scope>
    <source>
        <strain evidence="1">NBL</strain>
    </source>
</reference>
<organism evidence="1 2">
    <name type="scientific">Dipteronia sinensis</name>
    <dbReference type="NCBI Taxonomy" id="43782"/>
    <lineage>
        <taxon>Eukaryota</taxon>
        <taxon>Viridiplantae</taxon>
        <taxon>Streptophyta</taxon>
        <taxon>Embryophyta</taxon>
        <taxon>Tracheophyta</taxon>
        <taxon>Spermatophyta</taxon>
        <taxon>Magnoliopsida</taxon>
        <taxon>eudicotyledons</taxon>
        <taxon>Gunneridae</taxon>
        <taxon>Pentapetalae</taxon>
        <taxon>rosids</taxon>
        <taxon>malvids</taxon>
        <taxon>Sapindales</taxon>
        <taxon>Sapindaceae</taxon>
        <taxon>Hippocastanoideae</taxon>
        <taxon>Acereae</taxon>
        <taxon>Dipteronia</taxon>
    </lineage>
</organism>
<dbReference type="SUPFAM" id="SSF56219">
    <property type="entry name" value="DNase I-like"/>
    <property type="match status" value="1"/>
</dbReference>
<accession>A0AAE0EHN8</accession>
<protein>
    <submittedName>
        <fullName evidence="1">Uncharacterized protein</fullName>
    </submittedName>
</protein>
<name>A0AAE0EHN8_9ROSI</name>
<evidence type="ECO:0000313" key="1">
    <source>
        <dbReference type="EMBL" id="KAK3228833.1"/>
    </source>
</evidence>
<dbReference type="PANTHER" id="PTHR35218">
    <property type="entry name" value="RNASE H DOMAIN-CONTAINING PROTEIN"/>
    <property type="match status" value="1"/>
</dbReference>
<gene>
    <name evidence="1" type="ORF">Dsin_000714</name>
</gene>
<comment type="caution">
    <text evidence="1">The sequence shown here is derived from an EMBL/GenBank/DDBJ whole genome shotgun (WGS) entry which is preliminary data.</text>
</comment>
<dbReference type="PANTHER" id="PTHR35218:SF9">
    <property type="entry name" value="ENDONUCLEASE_EXONUCLEASE_PHOSPHATASE DOMAIN-CONTAINING PROTEIN"/>
    <property type="match status" value="1"/>
</dbReference>
<dbReference type="InterPro" id="IPR036691">
    <property type="entry name" value="Endo/exonu/phosph_ase_sf"/>
</dbReference>
<dbReference type="AlphaFoldDB" id="A0AAE0EHN8"/>